<evidence type="ECO:0000256" key="1">
    <source>
        <dbReference type="SAM" id="MobiDB-lite"/>
    </source>
</evidence>
<name>A0A1Q9DPN7_SYMMI</name>
<feature type="region of interest" description="Disordered" evidence="1">
    <location>
        <begin position="1"/>
        <end position="58"/>
    </location>
</feature>
<organism evidence="2 3">
    <name type="scientific">Symbiodinium microadriaticum</name>
    <name type="common">Dinoflagellate</name>
    <name type="synonym">Zooxanthella microadriatica</name>
    <dbReference type="NCBI Taxonomy" id="2951"/>
    <lineage>
        <taxon>Eukaryota</taxon>
        <taxon>Sar</taxon>
        <taxon>Alveolata</taxon>
        <taxon>Dinophyceae</taxon>
        <taxon>Suessiales</taxon>
        <taxon>Symbiodiniaceae</taxon>
        <taxon>Symbiodinium</taxon>
    </lineage>
</organism>
<comment type="caution">
    <text evidence="2">The sequence shown here is derived from an EMBL/GenBank/DDBJ whole genome shotgun (WGS) entry which is preliminary data.</text>
</comment>
<sequence>MEKLGHAARHRGQHVLAKSTRHRGRKTLVRHDCLPGRTNSTEYLNAASGRRQPPPEPLQKWLRDRRSRRRHYELTVKLVNGTLHG</sequence>
<accession>A0A1Q9DPN7</accession>
<dbReference type="OrthoDB" id="10530704at2759"/>
<feature type="compositionally biased region" description="Basic residues" evidence="1">
    <location>
        <begin position="1"/>
        <end position="28"/>
    </location>
</feature>
<evidence type="ECO:0000313" key="3">
    <source>
        <dbReference type="Proteomes" id="UP000186817"/>
    </source>
</evidence>
<dbReference type="Proteomes" id="UP000186817">
    <property type="component" value="Unassembled WGS sequence"/>
</dbReference>
<dbReference type="EMBL" id="LSRX01000445">
    <property type="protein sequence ID" value="OLP97136.1"/>
    <property type="molecule type" value="Genomic_DNA"/>
</dbReference>
<dbReference type="AlphaFoldDB" id="A0A1Q9DPN7"/>
<protein>
    <submittedName>
        <fullName evidence="2">Uncharacterized protein</fullName>
    </submittedName>
</protein>
<proteinExistence type="predicted"/>
<evidence type="ECO:0000313" key="2">
    <source>
        <dbReference type="EMBL" id="OLP97136.1"/>
    </source>
</evidence>
<gene>
    <name evidence="2" type="ORF">AK812_SmicGene20580</name>
</gene>
<reference evidence="2 3" key="1">
    <citation type="submission" date="2016-02" db="EMBL/GenBank/DDBJ databases">
        <title>Genome analysis of coral dinoflagellate symbionts highlights evolutionary adaptations to a symbiotic lifestyle.</title>
        <authorList>
            <person name="Aranda M."/>
            <person name="Li Y."/>
            <person name="Liew Y.J."/>
            <person name="Baumgarten S."/>
            <person name="Simakov O."/>
            <person name="Wilson M."/>
            <person name="Piel J."/>
            <person name="Ashoor H."/>
            <person name="Bougouffa S."/>
            <person name="Bajic V.B."/>
            <person name="Ryu T."/>
            <person name="Ravasi T."/>
            <person name="Bayer T."/>
            <person name="Micklem G."/>
            <person name="Kim H."/>
            <person name="Bhak J."/>
            <person name="Lajeunesse T.C."/>
            <person name="Voolstra C.R."/>
        </authorList>
    </citation>
    <scope>NUCLEOTIDE SEQUENCE [LARGE SCALE GENOMIC DNA]</scope>
    <source>
        <strain evidence="2 3">CCMP2467</strain>
    </source>
</reference>
<keyword evidence="3" id="KW-1185">Reference proteome</keyword>